<evidence type="ECO:0000313" key="2">
    <source>
        <dbReference type="Proteomes" id="UP000216363"/>
    </source>
</evidence>
<dbReference type="Proteomes" id="UP000216363">
    <property type="component" value="Unassembled WGS sequence"/>
</dbReference>
<name>A0A256GT00_9HYPH</name>
<gene>
    <name evidence="1" type="ORF">CES86_1968</name>
</gene>
<evidence type="ECO:0000313" key="1">
    <source>
        <dbReference type="EMBL" id="OYR30287.1"/>
    </source>
</evidence>
<dbReference type="EMBL" id="NNRN01000045">
    <property type="protein sequence ID" value="OYR30287.1"/>
    <property type="molecule type" value="Genomic_DNA"/>
</dbReference>
<dbReference type="AlphaFoldDB" id="A0A256GT00"/>
<comment type="caution">
    <text evidence="1">The sequence shown here is derived from an EMBL/GenBank/DDBJ whole genome shotgun (WGS) entry which is preliminary data.</text>
</comment>
<protein>
    <submittedName>
        <fullName evidence="1">Uncharacterized protein</fullName>
    </submittedName>
</protein>
<sequence length="48" mass="5268">MVLCVEPVPETRRRCFAAPASLPADIQGVFQAGDGTRCPHNTKELAQW</sequence>
<accession>A0A256GT00</accession>
<proteinExistence type="predicted"/>
<reference evidence="1 2" key="1">
    <citation type="submission" date="2017-07" db="EMBL/GenBank/DDBJ databases">
        <title>Draft genome of Ochrobactrum lupini type strain LUP21.</title>
        <authorList>
            <person name="Krzyzanowska D.M."/>
            <person name="Jafra S."/>
        </authorList>
    </citation>
    <scope>NUCLEOTIDE SEQUENCE [LARGE SCALE GENOMIC DNA]</scope>
    <source>
        <strain evidence="1 2">LUP21</strain>
    </source>
</reference>
<organism evidence="1 2">
    <name type="scientific">Brucella lupini</name>
    <dbReference type="NCBI Taxonomy" id="255457"/>
    <lineage>
        <taxon>Bacteria</taxon>
        <taxon>Pseudomonadati</taxon>
        <taxon>Pseudomonadota</taxon>
        <taxon>Alphaproteobacteria</taxon>
        <taxon>Hyphomicrobiales</taxon>
        <taxon>Brucellaceae</taxon>
        <taxon>Brucella/Ochrobactrum group</taxon>
        <taxon>Brucella</taxon>
    </lineage>
</organism>